<keyword evidence="1" id="KW-0732">Signal</keyword>
<comment type="caution">
    <text evidence="3">The sequence shown here is derived from an EMBL/GenBank/DDBJ whole genome shotgun (WGS) entry which is preliminary data.</text>
</comment>
<evidence type="ECO:0000313" key="4">
    <source>
        <dbReference type="Proteomes" id="UP000295361"/>
    </source>
</evidence>
<feature type="domain" description="Ice-binding protein C-terminal" evidence="2">
    <location>
        <begin position="169"/>
        <end position="193"/>
    </location>
</feature>
<feature type="signal peptide" evidence="1">
    <location>
        <begin position="1"/>
        <end position="22"/>
    </location>
</feature>
<evidence type="ECO:0000313" key="3">
    <source>
        <dbReference type="EMBL" id="TDP62578.1"/>
    </source>
</evidence>
<name>A0A4R6QJV7_9BURK</name>
<dbReference type="Pfam" id="PF07589">
    <property type="entry name" value="PEP-CTERM"/>
    <property type="match status" value="1"/>
</dbReference>
<proteinExistence type="predicted"/>
<dbReference type="NCBIfam" id="TIGR02595">
    <property type="entry name" value="PEP_CTERM"/>
    <property type="match status" value="1"/>
</dbReference>
<reference evidence="3 4" key="1">
    <citation type="submission" date="2019-03" db="EMBL/GenBank/DDBJ databases">
        <title>Genomic Encyclopedia of Type Strains, Phase IV (KMG-IV): sequencing the most valuable type-strain genomes for metagenomic binning, comparative biology and taxonomic classification.</title>
        <authorList>
            <person name="Goeker M."/>
        </authorList>
    </citation>
    <scope>NUCLEOTIDE SEQUENCE [LARGE SCALE GENOMIC DNA]</scope>
    <source>
        <strain evidence="3 4">DSM 16998</strain>
    </source>
</reference>
<gene>
    <name evidence="3" type="ORF">DES47_107156</name>
</gene>
<dbReference type="AlphaFoldDB" id="A0A4R6QJV7"/>
<accession>A0A4R6QJV7</accession>
<protein>
    <submittedName>
        <fullName evidence="3">Putative secreted protein</fullName>
    </submittedName>
</protein>
<dbReference type="OrthoDB" id="8565395at2"/>
<dbReference type="EMBL" id="SNXS01000007">
    <property type="protein sequence ID" value="TDP62578.1"/>
    <property type="molecule type" value="Genomic_DNA"/>
</dbReference>
<organism evidence="3 4">
    <name type="scientific">Roseateles toxinivorans</name>
    <dbReference type="NCBI Taxonomy" id="270368"/>
    <lineage>
        <taxon>Bacteria</taxon>
        <taxon>Pseudomonadati</taxon>
        <taxon>Pseudomonadota</taxon>
        <taxon>Betaproteobacteria</taxon>
        <taxon>Burkholderiales</taxon>
        <taxon>Sphaerotilaceae</taxon>
        <taxon>Roseateles</taxon>
    </lineage>
</organism>
<dbReference type="Proteomes" id="UP000295361">
    <property type="component" value="Unassembled WGS sequence"/>
</dbReference>
<sequence>MNLFRKSALALAIAAAAGSASATVISFDNLAGLQGSSFTSYTESGFTVDSLLGKWLVAKNYGAPVPDIFSGKGWGTASASIEVTGGMFTFGSVDLSANLGNANYTFEGSLGGVSQFTQSGVRSCGGCNGLFATIGSSFSSVVIDSLKISITGLGSSYNVDNINVTAQVVPEPATYGLMLAGLLAVGTIARRRRTS</sequence>
<dbReference type="RefSeq" id="WP_133703037.1">
    <property type="nucleotide sequence ID" value="NZ_SNXS01000007.1"/>
</dbReference>
<evidence type="ECO:0000256" key="1">
    <source>
        <dbReference type="SAM" id="SignalP"/>
    </source>
</evidence>
<feature type="chain" id="PRO_5020556402" evidence="1">
    <location>
        <begin position="23"/>
        <end position="195"/>
    </location>
</feature>
<dbReference type="InterPro" id="IPR013424">
    <property type="entry name" value="Ice-binding_C"/>
</dbReference>
<dbReference type="InParanoid" id="A0A4R6QJV7"/>
<evidence type="ECO:0000259" key="2">
    <source>
        <dbReference type="Pfam" id="PF07589"/>
    </source>
</evidence>
<keyword evidence="4" id="KW-1185">Reference proteome</keyword>